<dbReference type="InterPro" id="IPR017451">
    <property type="entry name" value="F-box-assoc_interact_dom"/>
</dbReference>
<evidence type="ECO:0000313" key="3">
    <source>
        <dbReference type="Proteomes" id="UP001497457"/>
    </source>
</evidence>
<organism evidence="2 3">
    <name type="scientific">Urochloa decumbens</name>
    <dbReference type="NCBI Taxonomy" id="240449"/>
    <lineage>
        <taxon>Eukaryota</taxon>
        <taxon>Viridiplantae</taxon>
        <taxon>Streptophyta</taxon>
        <taxon>Embryophyta</taxon>
        <taxon>Tracheophyta</taxon>
        <taxon>Spermatophyta</taxon>
        <taxon>Magnoliopsida</taxon>
        <taxon>Liliopsida</taxon>
        <taxon>Poales</taxon>
        <taxon>Poaceae</taxon>
        <taxon>PACMAD clade</taxon>
        <taxon>Panicoideae</taxon>
        <taxon>Panicodae</taxon>
        <taxon>Paniceae</taxon>
        <taxon>Melinidinae</taxon>
        <taxon>Urochloa</taxon>
    </lineage>
</organism>
<keyword evidence="3" id="KW-1185">Reference proteome</keyword>
<dbReference type="InterPro" id="IPR036047">
    <property type="entry name" value="F-box-like_dom_sf"/>
</dbReference>
<gene>
    <name evidence="2" type="ORF">URODEC1_LOCUS113181</name>
</gene>
<dbReference type="CDD" id="cd22157">
    <property type="entry name" value="F-box_AtFBW1-like"/>
    <property type="match status" value="1"/>
</dbReference>
<protein>
    <recommendedName>
        <fullName evidence="1">F-box domain-containing protein</fullName>
    </recommendedName>
</protein>
<dbReference type="InterPro" id="IPR015915">
    <property type="entry name" value="Kelch-typ_b-propeller"/>
</dbReference>
<evidence type="ECO:0000313" key="2">
    <source>
        <dbReference type="EMBL" id="CAL5089106.1"/>
    </source>
</evidence>
<dbReference type="Pfam" id="PF08268">
    <property type="entry name" value="FBA_3"/>
    <property type="match status" value="1"/>
</dbReference>
<dbReference type="AlphaFoldDB" id="A0ABC9G8L7"/>
<dbReference type="SMART" id="SM00256">
    <property type="entry name" value="FBOX"/>
    <property type="match status" value="1"/>
</dbReference>
<dbReference type="PANTHER" id="PTHR31111:SF133">
    <property type="entry name" value="OS07G0196600 PROTEIN"/>
    <property type="match status" value="1"/>
</dbReference>
<accession>A0ABC9G8L7</accession>
<dbReference type="EMBL" id="OZ075118">
    <property type="protein sequence ID" value="CAL5089106.1"/>
    <property type="molecule type" value="Genomic_DNA"/>
</dbReference>
<dbReference type="InterPro" id="IPR013187">
    <property type="entry name" value="F-box-assoc_dom_typ3"/>
</dbReference>
<dbReference type="Pfam" id="PF00646">
    <property type="entry name" value="F-box"/>
    <property type="match status" value="1"/>
</dbReference>
<dbReference type="Proteomes" id="UP001497457">
    <property type="component" value="Chromosome 8b"/>
</dbReference>
<reference evidence="3" key="1">
    <citation type="submission" date="2024-06" db="EMBL/GenBank/DDBJ databases">
        <authorList>
            <person name="Ryan C."/>
        </authorList>
    </citation>
    <scope>NUCLEOTIDE SEQUENCE [LARGE SCALE GENOMIC DNA]</scope>
</reference>
<dbReference type="Gene3D" id="1.20.1280.50">
    <property type="match status" value="1"/>
</dbReference>
<dbReference type="SUPFAM" id="SSF81383">
    <property type="entry name" value="F-box domain"/>
    <property type="match status" value="1"/>
</dbReference>
<dbReference type="InterPro" id="IPR001810">
    <property type="entry name" value="F-box_dom"/>
</dbReference>
<sequence>MSSPSALSHHNMPAELSANVGVLPTDVLYEVLLHLPANVLCRFRLVCRSWRSLTSNPDFAQAHTSRHPLLASIRHNLRYSEVHLVDLNGNIVKRLPIAQHPIYDLNTQLDMLSVSTVHGDVSYVVNPVSGEVTTLPNGAHFSDVAFCEASSQSVLGKIPNYPLCTESSPSLLEHIPSTGEYKVLRTNSYYATHNGGDRTIRTCNVITLSSERWRARPCPPIQTPPTGKDRVVIDGVAYFFLSELYDDNNFNGEPDSIGSFDLAAEQWRPLILRGPLNSHLATADNKLKFNRDYKEDNLQLVVMNRCLGIVHHKKRDCSMDLWFLVDMDIHKRLWSKRYSIRCESHAHMHPYPLHLLSDGRILVWGAEQERVLKVYDPITRVWANLASMEQYGLVRMHIGSLLCSGLQSC</sequence>
<dbReference type="NCBIfam" id="TIGR01640">
    <property type="entry name" value="F_box_assoc_1"/>
    <property type="match status" value="1"/>
</dbReference>
<reference evidence="2 3" key="2">
    <citation type="submission" date="2024-10" db="EMBL/GenBank/DDBJ databases">
        <authorList>
            <person name="Ryan C."/>
        </authorList>
    </citation>
    <scope>NUCLEOTIDE SEQUENCE [LARGE SCALE GENOMIC DNA]</scope>
</reference>
<dbReference type="PROSITE" id="PS50181">
    <property type="entry name" value="FBOX"/>
    <property type="match status" value="1"/>
</dbReference>
<evidence type="ECO:0000259" key="1">
    <source>
        <dbReference type="PROSITE" id="PS50181"/>
    </source>
</evidence>
<feature type="domain" description="F-box" evidence="1">
    <location>
        <begin position="17"/>
        <end position="63"/>
    </location>
</feature>
<proteinExistence type="predicted"/>
<name>A0ABC9G8L7_9POAL</name>
<dbReference type="SUPFAM" id="SSF50965">
    <property type="entry name" value="Galactose oxidase, central domain"/>
    <property type="match status" value="1"/>
</dbReference>
<dbReference type="InterPro" id="IPR011043">
    <property type="entry name" value="Gal_Oxase/kelch_b-propeller"/>
</dbReference>
<dbReference type="Gene3D" id="2.120.10.80">
    <property type="entry name" value="Kelch-type beta propeller"/>
    <property type="match status" value="1"/>
</dbReference>
<dbReference type="PANTHER" id="PTHR31111">
    <property type="entry name" value="BNAA05G37150D PROTEIN-RELATED"/>
    <property type="match status" value="1"/>
</dbReference>